<dbReference type="PROSITE" id="PS50075">
    <property type="entry name" value="CARRIER"/>
    <property type="match status" value="1"/>
</dbReference>
<dbReference type="InterPro" id="IPR006162">
    <property type="entry name" value="Ppantetheine_attach_site"/>
</dbReference>
<evidence type="ECO:0000313" key="5">
    <source>
        <dbReference type="Proteomes" id="UP000053398"/>
    </source>
</evidence>
<dbReference type="Proteomes" id="UP000053398">
    <property type="component" value="Unassembled WGS sequence"/>
</dbReference>
<sequence>MWDDRFEQILRPFLPFLPPQEELTPETDLKDLGLDSLGTVQLLGTLEEDYQVRFRDSALTMDTFRTAGVLWDTVRGMLQSTAS</sequence>
<dbReference type="RefSeq" id="WP_014670529.1">
    <property type="nucleotide sequence ID" value="NZ_KQ948355.1"/>
</dbReference>
<dbReference type="Gene3D" id="1.10.1200.10">
    <property type="entry name" value="ACP-like"/>
    <property type="match status" value="1"/>
</dbReference>
<accession>A0A101QDE2</accession>
<proteinExistence type="predicted"/>
<comment type="caution">
    <text evidence="4">The sequence shown here is derived from an EMBL/GenBank/DDBJ whole genome shotgun (WGS) entry which is preliminary data.</text>
</comment>
<dbReference type="InterPro" id="IPR009081">
    <property type="entry name" value="PP-bd_ACP"/>
</dbReference>
<dbReference type="EMBL" id="LMWP01000016">
    <property type="protein sequence ID" value="KUN27850.1"/>
    <property type="molecule type" value="Genomic_DNA"/>
</dbReference>
<dbReference type="InterPro" id="IPR036736">
    <property type="entry name" value="ACP-like_sf"/>
</dbReference>
<evidence type="ECO:0000313" key="4">
    <source>
        <dbReference type="EMBL" id="KUN27850.1"/>
    </source>
</evidence>
<keyword evidence="5" id="KW-1185">Reference proteome</keyword>
<keyword evidence="1" id="KW-0596">Phosphopantetheine</keyword>
<dbReference type="Pfam" id="PF00550">
    <property type="entry name" value="PP-binding"/>
    <property type="match status" value="1"/>
</dbReference>
<evidence type="ECO:0000259" key="3">
    <source>
        <dbReference type="PROSITE" id="PS50075"/>
    </source>
</evidence>
<dbReference type="AlphaFoldDB" id="A0A101QDE2"/>
<name>A0A101QDE2_STRCK</name>
<dbReference type="SUPFAM" id="SSF47336">
    <property type="entry name" value="ACP-like"/>
    <property type="match status" value="1"/>
</dbReference>
<protein>
    <submittedName>
        <fullName evidence="4">Phosphopantetheine-binding protein</fullName>
    </submittedName>
</protein>
<gene>
    <name evidence="4" type="ORF">AQJ11_14665</name>
</gene>
<organism evidence="4 5">
    <name type="scientific">Streptomyces corchorusii</name>
    <name type="common">Streptomyces chibaensis</name>
    <dbReference type="NCBI Taxonomy" id="1903"/>
    <lineage>
        <taxon>Bacteria</taxon>
        <taxon>Bacillati</taxon>
        <taxon>Actinomycetota</taxon>
        <taxon>Actinomycetes</taxon>
        <taxon>Kitasatosporales</taxon>
        <taxon>Streptomycetaceae</taxon>
        <taxon>Streptomyces</taxon>
    </lineage>
</organism>
<dbReference type="PROSITE" id="PS00012">
    <property type="entry name" value="PHOSPHOPANTETHEINE"/>
    <property type="match status" value="1"/>
</dbReference>
<evidence type="ECO:0000256" key="2">
    <source>
        <dbReference type="ARBA" id="ARBA00022553"/>
    </source>
</evidence>
<keyword evidence="2" id="KW-0597">Phosphoprotein</keyword>
<evidence type="ECO:0000256" key="1">
    <source>
        <dbReference type="ARBA" id="ARBA00022450"/>
    </source>
</evidence>
<reference evidence="4 5" key="1">
    <citation type="submission" date="2015-10" db="EMBL/GenBank/DDBJ databases">
        <title>Draft genome sequence of Streptomyces corchorusii DSM 40340, type strain for the species Streptomyces corchorusii.</title>
        <authorList>
            <person name="Ruckert C."/>
            <person name="Winkler A."/>
            <person name="Kalinowski J."/>
            <person name="Kampfer P."/>
            <person name="Glaeser S."/>
        </authorList>
    </citation>
    <scope>NUCLEOTIDE SEQUENCE [LARGE SCALE GENOMIC DNA]</scope>
    <source>
        <strain evidence="4 5">DSM 40340</strain>
    </source>
</reference>
<feature type="domain" description="Carrier" evidence="3">
    <location>
        <begin position="1"/>
        <end position="78"/>
    </location>
</feature>